<keyword evidence="2 3" id="KW-0802">TPR repeat</keyword>
<feature type="repeat" description="TPR" evidence="3">
    <location>
        <begin position="1001"/>
        <end position="1034"/>
    </location>
</feature>
<keyword evidence="6" id="KW-1185">Reference proteome</keyword>
<dbReference type="InterPro" id="IPR019734">
    <property type="entry name" value="TPR_rpt"/>
</dbReference>
<feature type="repeat" description="TPR" evidence="3">
    <location>
        <begin position="933"/>
        <end position="966"/>
    </location>
</feature>
<dbReference type="HOGENOM" id="CLU_003728_17_2_1"/>
<dbReference type="InParanoid" id="H2NL28"/>
<proteinExistence type="predicted"/>
<feature type="region of interest" description="Disordered" evidence="4">
    <location>
        <begin position="408"/>
        <end position="435"/>
    </location>
</feature>
<dbReference type="PANTHER" id="PTHR44858">
    <property type="entry name" value="TETRATRICOPEPTIDE REPEAT PROTEIN 6"/>
    <property type="match status" value="1"/>
</dbReference>
<dbReference type="PROSITE" id="PS50005">
    <property type="entry name" value="TPR"/>
    <property type="match status" value="11"/>
</dbReference>
<dbReference type="SUPFAM" id="SSF48452">
    <property type="entry name" value="TPR-like"/>
    <property type="match status" value="5"/>
</dbReference>
<dbReference type="Pfam" id="PF07719">
    <property type="entry name" value="TPR_2"/>
    <property type="match status" value="1"/>
</dbReference>
<feature type="repeat" description="TPR" evidence="3">
    <location>
        <begin position="1730"/>
        <end position="1763"/>
    </location>
</feature>
<dbReference type="PROSITE" id="PS50293">
    <property type="entry name" value="TPR_REGION"/>
    <property type="match status" value="2"/>
</dbReference>
<accession>H2NL28</accession>
<feature type="repeat" description="TPR" evidence="3">
    <location>
        <begin position="1240"/>
        <end position="1273"/>
    </location>
</feature>
<dbReference type="InterPro" id="IPR011990">
    <property type="entry name" value="TPR-like_helical_dom_sf"/>
</dbReference>
<feature type="repeat" description="TPR" evidence="3">
    <location>
        <begin position="1558"/>
        <end position="1591"/>
    </location>
</feature>
<evidence type="ECO:0000313" key="5">
    <source>
        <dbReference type="Ensembl" id="ENSPPYP00000006544.3"/>
    </source>
</evidence>
<feature type="repeat" description="TPR" evidence="3">
    <location>
        <begin position="1832"/>
        <end position="1865"/>
    </location>
</feature>
<feature type="repeat" description="TPR" evidence="3">
    <location>
        <begin position="1068"/>
        <end position="1101"/>
    </location>
</feature>
<evidence type="ECO:0000256" key="4">
    <source>
        <dbReference type="SAM" id="MobiDB-lite"/>
    </source>
</evidence>
<feature type="repeat" description="TPR" evidence="3">
    <location>
        <begin position="1386"/>
        <end position="1419"/>
    </location>
</feature>
<reference evidence="5 6" key="1">
    <citation type="submission" date="2008-02" db="EMBL/GenBank/DDBJ databases">
        <title>A 6x draft sequence assembly of the Pongo pygmaeus abelii genome.</title>
        <authorList>
            <person name="Wilson R.K."/>
            <person name="Mardis E."/>
        </authorList>
    </citation>
    <scope>NUCLEOTIDE SEQUENCE [LARGE SCALE GENOMIC DNA]</scope>
</reference>
<dbReference type="FunCoup" id="H2NL28">
    <property type="interactions" value="8"/>
</dbReference>
<dbReference type="Ensembl" id="ENSPPYT00000006803.3">
    <property type="protein sequence ID" value="ENSPPYP00000006544.3"/>
    <property type="gene ID" value="ENSPPYG00000005760.3"/>
</dbReference>
<dbReference type="SMART" id="SM00028">
    <property type="entry name" value="TPR"/>
    <property type="match status" value="25"/>
</dbReference>
<evidence type="ECO:0000256" key="1">
    <source>
        <dbReference type="ARBA" id="ARBA00022737"/>
    </source>
</evidence>
<dbReference type="AlphaFoldDB" id="H2NL28"/>
<dbReference type="GeneTree" id="ENSGT00940000161150"/>
<keyword evidence="1" id="KW-0677">Repeat</keyword>
<dbReference type="Gene3D" id="1.25.40.10">
    <property type="entry name" value="Tetratricopeptide repeat domain"/>
    <property type="match status" value="11"/>
</dbReference>
<feature type="repeat" description="TPR" evidence="3">
    <location>
        <begin position="1102"/>
        <end position="1135"/>
    </location>
</feature>
<evidence type="ECO:0000313" key="6">
    <source>
        <dbReference type="Proteomes" id="UP000001595"/>
    </source>
</evidence>
<name>H2NL28_PONAB</name>
<evidence type="ECO:0000256" key="3">
    <source>
        <dbReference type="PROSITE-ProRule" id="PRU00339"/>
    </source>
</evidence>
<dbReference type="Proteomes" id="UP000001595">
    <property type="component" value="Chromosome 14"/>
</dbReference>
<dbReference type="eggNOG" id="KOG1124">
    <property type="taxonomic scope" value="Eukaryota"/>
</dbReference>
<dbReference type="Pfam" id="PF13181">
    <property type="entry name" value="TPR_8"/>
    <property type="match status" value="3"/>
</dbReference>
<reference evidence="5" key="2">
    <citation type="submission" date="2025-08" db="UniProtKB">
        <authorList>
            <consortium name="Ensembl"/>
        </authorList>
    </citation>
    <scope>IDENTIFICATION</scope>
</reference>
<feature type="repeat" description="TPR" evidence="3">
    <location>
        <begin position="1764"/>
        <end position="1797"/>
    </location>
</feature>
<dbReference type="InterPro" id="IPR013105">
    <property type="entry name" value="TPR_2"/>
</dbReference>
<feature type="repeat" description="TPR" evidence="3">
    <location>
        <begin position="1663"/>
        <end position="1696"/>
    </location>
</feature>
<reference evidence="5" key="3">
    <citation type="submission" date="2025-09" db="UniProtKB">
        <authorList>
            <consortium name="Ensembl"/>
        </authorList>
    </citation>
    <scope>IDENTIFICATION</scope>
</reference>
<dbReference type="InterPro" id="IPR050498">
    <property type="entry name" value="Ycf3"/>
</dbReference>
<evidence type="ECO:0000256" key="2">
    <source>
        <dbReference type="ARBA" id="ARBA00022803"/>
    </source>
</evidence>
<gene>
    <name evidence="5" type="primary">TTC6</name>
</gene>
<sequence>MRRGTRIHGSEVKFVKMSTISRHFGLKYKEESYMFKELEKVRQETKKDFLRFKQKLASKPAVDESPVHSLHAPSPARPARVSCAAARTSRVYPPAKGPAMSAAALLQEVLGGAPRPSGLGEAAAPGKTQSFRPRDFYLRSSAFLRHQALKKPPVIASGFGTARPVVLLPPPEPPVKRRARGVLESSRHAAPRRVLDLRRGREESQEVAPLAGPRMAKERKASSVSAEDRYMEASSGRRKVRICTHFVSESGAREAREAVGLGAQGEQESWPPSDAREAAWQALLPARVIPTSIEEIIASLQSEAQLASDQTIKELIRSVLGQNYDIRMEDISLMGKMYLKTSPMQVETPEIQAEYKFQMGAEESQMSVHKELPETMSSILQIEQEDIEWGPSEAESIVFKPQEISQVQPAEELSKPLEDGQPTSDSKEAKRVSLTAKSPEFLQIEGKEIKRMRKRKSLRPRKSSKPLCDKKLHKKITQDYSMPHLHDLCTTIPAQELPIDLRLASRVYHTANRKGHDTLLGKFGTSFLDDCFTDEEQTDRILYGIPVMDDNQEYVHIPPTLQGIPPELAQGTREHAHKPHLQVLGEEMCAYPEFTKLFWNAAAPKFSVPESVMKETLYPKYESVQASRLLTDKFSCKSSVITLHQHSRTNFWCFLPRKSASFESIQKWFSAQPTQLRRVKSSVDLRKEEIIAPLEIKNDMQSSIKEVMFQKAKELKRQLQLSKLNKTEEPKYVKENIDDIFDNMCEKHSLRNLSLTLIEASKKAGISYIVYPKKKKMKWKKRLKQQKLIFVYEELSKPPKSLERSASHGILPGQKKYLFKVPLYERQIRSPSLPLYLNFEKFVQAKGGIPENIDPRTWALDRLLEYKDACTPVKEKDDKISVPKDPPERVKEPPKLKLNNYVESDLPQEVVKYYESEVKILTEEINDKTKYPAFAYCRRGAIYRKLGKLQSAMNDLQRVMLLEPLFLNAYWHRHLIYLFQDKINEALDDLNYIHKYNKNNTEAYLSKAEIYRGKKDITLAILNYTQAIKCRPTDADIYFRRGEMYEIANKVLAIDDFSKCIFYDPKRTDALLKRGLFYYENENWFAAIEDFTALLNIDHQNSQARTYRGIAYVKRKFYKEATQDFSAAIHLDPNNWLALYYRGCLFRKSNPFRALQDYSVSALINDGYENLGCFLHRGIVYAHLKLWLLAICDFETVISLERTITLAYVNIGLIHLLHLDNYTEAIWQFSEAIRIDPLCIQSYLCRAETYFKLHKLKKAVNELSRAIHLQPDGIQLYIRRGQYLLMMKCYDLAKFTIYQIAEMDKGLIELSPMQQALIYSFCENHDKAIEVLDGISWNRAEMTVCAVLAKVQMKAKRTKEAVKMLKKVLDAISHFDKGPNATAISADCLYNLGLCYMEEGNLQMAFDSFTKAVKANPDFAESFYQRGLCKVKLHKDSSILDFNRAITLNPKHYQAYLSRVAFYGLKGRYSKAILNCNKAIKIYPESVRAYLYRGVLKYYNKTYKLAITDLTTAISMDKNSYIAFYNRALCYTKIRELQMALTDYGIVLLLDATETVKLNTFLNRGLIYVELDQYGFALEDFKQAALISQTNGSLCHATAMCHHRINEFEEAVNFFTWALKINPCFLDAYVGRGNSYMEYGHDEATKQAQKDFLKALHINPAYMKARISFGYNLQAQGKFQKAWNHFTIAIDIDPKNYLAYEGRAVVCLQMGNNFAAMQDINAAMKINTTAEFLTNRGVIHEFMGHKQNAMKDYQDAISLNPKYSLAYFNAGNIYFHHRQFSQASDYFSKALKFDPENEYVLMNRAITNTILKKYEEAKEDFANVIESCPLWAAVYFNRAHFYYCLKQYELAEEDLNKALSLKPNDALVYNFRAKVRGKIGLIEEAMADYNQALDLEDYASVI</sequence>
<protein>
    <submittedName>
        <fullName evidence="5">Tetratricopeptide repeat domain 6</fullName>
    </submittedName>
</protein>
<dbReference type="Pfam" id="PF00515">
    <property type="entry name" value="TPR_1"/>
    <property type="match status" value="2"/>
</dbReference>
<organism evidence="5 6">
    <name type="scientific">Pongo abelii</name>
    <name type="common">Sumatran orangutan</name>
    <name type="synonym">Pongo pygmaeus abelii</name>
    <dbReference type="NCBI Taxonomy" id="9601"/>
    <lineage>
        <taxon>Eukaryota</taxon>
        <taxon>Metazoa</taxon>
        <taxon>Chordata</taxon>
        <taxon>Craniata</taxon>
        <taxon>Vertebrata</taxon>
        <taxon>Euteleostomi</taxon>
        <taxon>Mammalia</taxon>
        <taxon>Eutheria</taxon>
        <taxon>Euarchontoglires</taxon>
        <taxon>Primates</taxon>
        <taxon>Haplorrhini</taxon>
        <taxon>Catarrhini</taxon>
        <taxon>Hominidae</taxon>
        <taxon>Pongo</taxon>
    </lineage>
</organism>
<dbReference type="PANTHER" id="PTHR44858:SF1">
    <property type="entry name" value="UDP-N-ACETYLGLUCOSAMINE--PEPTIDE N-ACETYLGLUCOSAMINYLTRANSFERASE SPINDLY-RELATED"/>
    <property type="match status" value="1"/>
</dbReference>